<keyword evidence="2" id="KW-0378">Hydrolase</keyword>
<dbReference type="Proteomes" id="UP000092871">
    <property type="component" value="Unassembled WGS sequence"/>
</dbReference>
<dbReference type="InterPro" id="IPR035093">
    <property type="entry name" value="RelE/ParE_toxin_dom_sf"/>
</dbReference>
<evidence type="ECO:0000313" key="3">
    <source>
        <dbReference type="EMBL" id="SBT20071.1"/>
    </source>
</evidence>
<dbReference type="Proteomes" id="UP000092840">
    <property type="component" value="Unassembled WGS sequence"/>
</dbReference>
<accession>A0A1C3JRI6</accession>
<dbReference type="EMBL" id="FLRA01000012">
    <property type="protein sequence ID" value="SBT17745.1"/>
    <property type="molecule type" value="Genomic_DNA"/>
</dbReference>
<proteinExistence type="predicted"/>
<evidence type="ECO:0000313" key="4">
    <source>
        <dbReference type="Proteomes" id="UP000092840"/>
    </source>
</evidence>
<evidence type="ECO:0000313" key="2">
    <source>
        <dbReference type="EMBL" id="SBT17745.1"/>
    </source>
</evidence>
<dbReference type="NCBIfam" id="TIGR02385">
    <property type="entry name" value="RelE_StbE"/>
    <property type="match status" value="1"/>
</dbReference>
<sequence>MTEKSYQIEFTKQAQKDIAKLTPKLKDKLKDILRHKISVAPETGKPLVGDLKGYYSVRLSFQDRIVYRIENGRCVVVIIRARSHYGE</sequence>
<dbReference type="GO" id="GO:0006401">
    <property type="term" value="P:RNA catabolic process"/>
    <property type="evidence" value="ECO:0007669"/>
    <property type="project" value="InterPro"/>
</dbReference>
<dbReference type="EMBL" id="FLRB01000005">
    <property type="protein sequence ID" value="SBT20071.1"/>
    <property type="molecule type" value="Genomic_DNA"/>
</dbReference>
<dbReference type="Pfam" id="PF06769">
    <property type="entry name" value="YoeB_toxin"/>
    <property type="match status" value="1"/>
</dbReference>
<dbReference type="EC" id="3.1.-.-" evidence="2"/>
<dbReference type="AlphaFoldDB" id="A0A1C3JRI6"/>
<evidence type="ECO:0000313" key="5">
    <source>
        <dbReference type="Proteomes" id="UP000092871"/>
    </source>
</evidence>
<dbReference type="Gene3D" id="3.30.2310.20">
    <property type="entry name" value="RelE-like"/>
    <property type="match status" value="1"/>
</dbReference>
<protein>
    <submittedName>
        <fullName evidence="2">Toxin RelG</fullName>
        <ecNumber evidence="2">3.1.-.-</ecNumber>
    </submittedName>
</protein>
<reference evidence="2 5" key="1">
    <citation type="submission" date="2016-06" db="EMBL/GenBank/DDBJ databases">
        <authorList>
            <person name="Kjaerup R.B."/>
            <person name="Dalgaard T.S."/>
            <person name="Juul-Madsen H.R."/>
        </authorList>
    </citation>
    <scope>NUCLEOTIDE SEQUENCE [LARGE SCALE GENOMIC DNA]</scope>
    <source>
        <strain evidence="2 5">CECT 5115</strain>
    </source>
</reference>
<gene>
    <name evidence="2" type="primary">relG</name>
    <name evidence="2" type="ORF">MGA5115_01861</name>
    <name evidence="3" type="ORF">MGA5116_00654</name>
</gene>
<dbReference type="RefSeq" id="WP_067035298.1">
    <property type="nucleotide sequence ID" value="NZ_FLRA01000012.1"/>
</dbReference>
<dbReference type="SUPFAM" id="SSF143011">
    <property type="entry name" value="RelE-like"/>
    <property type="match status" value="1"/>
</dbReference>
<keyword evidence="4" id="KW-1185">Reference proteome</keyword>
<dbReference type="GO" id="GO:0004519">
    <property type="term" value="F:endonuclease activity"/>
    <property type="evidence" value="ECO:0007669"/>
    <property type="project" value="InterPro"/>
</dbReference>
<dbReference type="InterPro" id="IPR007712">
    <property type="entry name" value="RelE/ParE_toxin"/>
</dbReference>
<dbReference type="GO" id="GO:0016787">
    <property type="term" value="F:hydrolase activity"/>
    <property type="evidence" value="ECO:0007669"/>
    <property type="project" value="UniProtKB-KW"/>
</dbReference>
<dbReference type="InterPro" id="IPR009614">
    <property type="entry name" value="YoeB_toxin"/>
</dbReference>
<keyword evidence="1" id="KW-1277">Toxin-antitoxin system</keyword>
<name>A0A1C3JRI6_9GAMM</name>
<reference evidence="3 4" key="2">
    <citation type="submission" date="2016-06" db="EMBL/GenBank/DDBJ databases">
        <authorList>
            <person name="Rodrigo-Torres L."/>
            <person name="Arahal D.R."/>
        </authorList>
    </citation>
    <scope>NUCLEOTIDE SEQUENCE [LARGE SCALE GENOMIC DNA]</scope>
    <source>
        <strain evidence="3 4">CECT 5116</strain>
    </source>
</reference>
<dbReference type="OrthoDB" id="5770953at2"/>
<evidence type="ECO:0000256" key="1">
    <source>
        <dbReference type="ARBA" id="ARBA00022649"/>
    </source>
</evidence>
<organism evidence="2 5">
    <name type="scientific">Marinomonas gallaica</name>
    <dbReference type="NCBI Taxonomy" id="1806667"/>
    <lineage>
        <taxon>Bacteria</taxon>
        <taxon>Pseudomonadati</taxon>
        <taxon>Pseudomonadota</taxon>
        <taxon>Gammaproteobacteria</taxon>
        <taxon>Oceanospirillales</taxon>
        <taxon>Oceanospirillaceae</taxon>
        <taxon>Marinomonas</taxon>
    </lineage>
</organism>